<sequence>MIICVKLFYYWSDKKHMKIQGIMRVVTRNYGEREISIIFSREIGRLNRARKSGSLHLYAPNIRDIAYNSVTNILLNAKRVFIFLSSKLDDYSVVKEQLPELDLHVKQILSSISENFVDKNSKTQDVREIEDILMCYLKARKLVSTSSVSLEGDYQFLVVFVYKRLLERSSVDQIENILKVVESKVPRRKTGQTAEFAYAFLAFLSELTYASTMDDSRLFTPIRKSGFMPEKKAGGFSSSDFPVNNLVFLAGSSKGKLLSVDVDIADFNYAVISLTFIFCFFVKHLKGFQVRLESALDVLLEENPTKKIREKLETLCPEQLSRLYRSLIQYMKVSDIRFKISQGNLTFKRREEIEIAVLEIKNDKLTSQEAEFLDDSSAVKYFSPEEIFVLHKKMGLLIGLKTRSILPLFV</sequence>
<evidence type="ECO:0000313" key="1">
    <source>
        <dbReference type="EMBL" id="OGC13742.1"/>
    </source>
</evidence>
<protein>
    <submittedName>
        <fullName evidence="1">Uncharacterized protein</fullName>
    </submittedName>
</protein>
<accession>A0A1F4RZZ3</accession>
<dbReference type="EMBL" id="MEUA01000048">
    <property type="protein sequence ID" value="OGC13742.1"/>
    <property type="molecule type" value="Genomic_DNA"/>
</dbReference>
<organism evidence="1 2">
    <name type="scientific">candidate division WOR-1 bacterium RIFOXYB2_FULL_36_35</name>
    <dbReference type="NCBI Taxonomy" id="1802578"/>
    <lineage>
        <taxon>Bacteria</taxon>
        <taxon>Bacillati</taxon>
        <taxon>Saganbacteria</taxon>
    </lineage>
</organism>
<comment type="caution">
    <text evidence="1">The sequence shown here is derived from an EMBL/GenBank/DDBJ whole genome shotgun (WGS) entry which is preliminary data.</text>
</comment>
<dbReference type="Proteomes" id="UP000177905">
    <property type="component" value="Unassembled WGS sequence"/>
</dbReference>
<gene>
    <name evidence="1" type="ORF">A2290_07705</name>
</gene>
<evidence type="ECO:0000313" key="2">
    <source>
        <dbReference type="Proteomes" id="UP000177905"/>
    </source>
</evidence>
<dbReference type="AlphaFoldDB" id="A0A1F4RZZ3"/>
<proteinExistence type="predicted"/>
<name>A0A1F4RZZ3_UNCSA</name>
<reference evidence="1 2" key="1">
    <citation type="journal article" date="2016" name="Nat. Commun.">
        <title>Thousands of microbial genomes shed light on interconnected biogeochemical processes in an aquifer system.</title>
        <authorList>
            <person name="Anantharaman K."/>
            <person name="Brown C.T."/>
            <person name="Hug L.A."/>
            <person name="Sharon I."/>
            <person name="Castelle C.J."/>
            <person name="Probst A.J."/>
            <person name="Thomas B.C."/>
            <person name="Singh A."/>
            <person name="Wilkins M.J."/>
            <person name="Karaoz U."/>
            <person name="Brodie E.L."/>
            <person name="Williams K.H."/>
            <person name="Hubbard S.S."/>
            <person name="Banfield J.F."/>
        </authorList>
    </citation>
    <scope>NUCLEOTIDE SEQUENCE [LARGE SCALE GENOMIC DNA]</scope>
</reference>